<feature type="coiled-coil region" evidence="6">
    <location>
        <begin position="257"/>
        <end position="305"/>
    </location>
</feature>
<dbReference type="PANTHER" id="PTHR32309:SF13">
    <property type="entry name" value="FERRIC ENTEROBACTIN TRANSPORT PROTEIN FEPE"/>
    <property type="match status" value="1"/>
</dbReference>
<keyword evidence="2" id="KW-1003">Cell membrane</keyword>
<keyword evidence="5 7" id="KW-0472">Membrane</keyword>
<dbReference type="Pfam" id="PF02706">
    <property type="entry name" value="Wzz"/>
    <property type="match status" value="1"/>
</dbReference>
<evidence type="ECO:0000256" key="4">
    <source>
        <dbReference type="ARBA" id="ARBA00022989"/>
    </source>
</evidence>
<proteinExistence type="predicted"/>
<accession>A0A480ATU4</accession>
<dbReference type="AlphaFoldDB" id="A0A480ATU4"/>
<comment type="subcellular location">
    <subcellularLocation>
        <location evidence="1">Cell membrane</location>
        <topology evidence="1">Multi-pass membrane protein</topology>
    </subcellularLocation>
</comment>
<dbReference type="InterPro" id="IPR003856">
    <property type="entry name" value="LPS_length_determ_N"/>
</dbReference>
<evidence type="ECO:0000256" key="5">
    <source>
        <dbReference type="ARBA" id="ARBA00023136"/>
    </source>
</evidence>
<keyword evidence="3 7" id="KW-0812">Transmembrane</keyword>
<dbReference type="Proteomes" id="UP000301751">
    <property type="component" value="Unassembled WGS sequence"/>
</dbReference>
<evidence type="ECO:0000313" key="9">
    <source>
        <dbReference type="EMBL" id="GCL65119.1"/>
    </source>
</evidence>
<dbReference type="RefSeq" id="WP_137734836.1">
    <property type="nucleotide sequence ID" value="NZ_BJCL01000013.1"/>
</dbReference>
<dbReference type="NCBIfam" id="TIGR03017">
    <property type="entry name" value="EpsF"/>
    <property type="match status" value="1"/>
</dbReference>
<dbReference type="OrthoDB" id="8559110at2"/>
<keyword evidence="6" id="KW-0175">Coiled coil</keyword>
<evidence type="ECO:0000313" key="10">
    <source>
        <dbReference type="Proteomes" id="UP000301751"/>
    </source>
</evidence>
<comment type="caution">
    <text evidence="9">The sequence shown here is derived from an EMBL/GenBank/DDBJ whole genome shotgun (WGS) entry which is preliminary data.</text>
</comment>
<evidence type="ECO:0000256" key="2">
    <source>
        <dbReference type="ARBA" id="ARBA00022475"/>
    </source>
</evidence>
<keyword evidence="4 7" id="KW-1133">Transmembrane helix</keyword>
<gene>
    <name evidence="9" type="ORF">AQPW35_42000</name>
</gene>
<feature type="transmembrane region" description="Helical" evidence="7">
    <location>
        <begin position="397"/>
        <end position="419"/>
    </location>
</feature>
<sequence length="477" mass="52100">MTFGQFLSILRARKWAALLVFVLVVGTTVGVSLVLPKQYDATASVVIDIKPDPVSAMAFPTMAMPSFMATQVDILVSDRVALKVIRDLRLLENPALREQWQTEGEGKGTIEQWLTTLLQKNLDVKPSRESNVIQINYRSPDPRFAAGLANAFAQAYIATTLELRVDPAKQFSAFFVAQSKDARAALEVAQGKLSAYQRDKGIIAADERLDVENARLAELSSQLVQIQAISSESGSRQAQAQGASGDRMQEVLNNPLIGGLKADLTRNEARLQELNSKFGDNHPQVVEAKANIAELRTRIDAEIRRVTGGVTVTNTINKQREAQVRRELDAQRAKLLQMKAVRDQGQVLVREVENAQRAYDSVMQRLNQTAMESQANQSYANLLTSALPPSEHASPKIVLNTALAVFLGALLAVGVALLLELSNRRVRQPEDVIAALGLPVLGVLPKPNAKRFTSGKHALMLQQRVIGLPAPQANKGA</sequence>
<evidence type="ECO:0000256" key="1">
    <source>
        <dbReference type="ARBA" id="ARBA00004651"/>
    </source>
</evidence>
<dbReference type="PANTHER" id="PTHR32309">
    <property type="entry name" value="TYROSINE-PROTEIN KINASE"/>
    <property type="match status" value="1"/>
</dbReference>
<name>A0A480ATU4_9BURK</name>
<evidence type="ECO:0000256" key="7">
    <source>
        <dbReference type="SAM" id="Phobius"/>
    </source>
</evidence>
<dbReference type="InterPro" id="IPR050445">
    <property type="entry name" value="Bact_polysacc_biosynth/exp"/>
</dbReference>
<dbReference type="InterPro" id="IPR017468">
    <property type="entry name" value="Chain_len_reg_EpsF"/>
</dbReference>
<organism evidence="9 10">
    <name type="scientific">Pseudaquabacterium pictum</name>
    <dbReference type="NCBI Taxonomy" id="2315236"/>
    <lineage>
        <taxon>Bacteria</taxon>
        <taxon>Pseudomonadati</taxon>
        <taxon>Pseudomonadota</taxon>
        <taxon>Betaproteobacteria</taxon>
        <taxon>Burkholderiales</taxon>
        <taxon>Sphaerotilaceae</taxon>
        <taxon>Pseudaquabacterium</taxon>
    </lineage>
</organism>
<dbReference type="GO" id="GO:0004713">
    <property type="term" value="F:protein tyrosine kinase activity"/>
    <property type="evidence" value="ECO:0007669"/>
    <property type="project" value="TreeGrafter"/>
</dbReference>
<evidence type="ECO:0000256" key="3">
    <source>
        <dbReference type="ARBA" id="ARBA00022692"/>
    </source>
</evidence>
<keyword evidence="10" id="KW-1185">Reference proteome</keyword>
<protein>
    <recommendedName>
        <fullName evidence="8">Polysaccharide chain length determinant N-terminal domain-containing protein</fullName>
    </recommendedName>
</protein>
<dbReference type="GO" id="GO:0005886">
    <property type="term" value="C:plasma membrane"/>
    <property type="evidence" value="ECO:0007669"/>
    <property type="project" value="UniProtKB-SubCell"/>
</dbReference>
<feature type="domain" description="Polysaccharide chain length determinant N-terminal" evidence="8">
    <location>
        <begin position="4"/>
        <end position="88"/>
    </location>
</feature>
<dbReference type="EMBL" id="BJCL01000013">
    <property type="protein sequence ID" value="GCL65119.1"/>
    <property type="molecule type" value="Genomic_DNA"/>
</dbReference>
<evidence type="ECO:0000259" key="8">
    <source>
        <dbReference type="Pfam" id="PF02706"/>
    </source>
</evidence>
<evidence type="ECO:0000256" key="6">
    <source>
        <dbReference type="SAM" id="Coils"/>
    </source>
</evidence>
<reference evidence="10" key="1">
    <citation type="submission" date="2019-03" db="EMBL/GenBank/DDBJ databases">
        <title>Aquabacterium pictum sp.nov., the first bacteriochlorophyll a-containing freshwater bacterium in the genus Aquabacterium of the class Betaproteobacteria.</title>
        <authorList>
            <person name="Hirose S."/>
            <person name="Tank M."/>
            <person name="Hara E."/>
            <person name="Tamaki H."/>
            <person name="Takaichi S."/>
            <person name="Haruta S."/>
            <person name="Hanada S."/>
        </authorList>
    </citation>
    <scope>NUCLEOTIDE SEQUENCE [LARGE SCALE GENOMIC DNA]</scope>
    <source>
        <strain evidence="10">W35</strain>
    </source>
</reference>